<dbReference type="GO" id="GO:0016757">
    <property type="term" value="F:glycosyltransferase activity"/>
    <property type="evidence" value="ECO:0007669"/>
    <property type="project" value="UniProtKB-KW"/>
</dbReference>
<comment type="caution">
    <text evidence="5">The sequence shown here is derived from an EMBL/GenBank/DDBJ whole genome shotgun (WGS) entry which is preliminary data.</text>
</comment>
<dbReference type="SUPFAM" id="SSF53448">
    <property type="entry name" value="Nucleotide-diphospho-sugar transferases"/>
    <property type="match status" value="1"/>
</dbReference>
<protein>
    <submittedName>
        <fullName evidence="5">Glycosyltransferase family 2 protein</fullName>
        <ecNumber evidence="5">2.4.-.-</ecNumber>
    </submittedName>
</protein>
<dbReference type="RefSeq" id="WP_255904158.1">
    <property type="nucleotide sequence ID" value="NZ_JAFMZO010000004.1"/>
</dbReference>
<evidence type="ECO:0000259" key="4">
    <source>
        <dbReference type="Pfam" id="PF00535"/>
    </source>
</evidence>
<dbReference type="InterPro" id="IPR001173">
    <property type="entry name" value="Glyco_trans_2-like"/>
</dbReference>
<dbReference type="InterPro" id="IPR029044">
    <property type="entry name" value="Nucleotide-diphossugar_trans"/>
</dbReference>
<proteinExistence type="inferred from homology"/>
<dbReference type="EC" id="2.4.-.-" evidence="5"/>
<sequence length="339" mass="38749">MHSQPKVSVVILNWNGKHYLEKFLPSVLRSGYQNLEIIVGDNASTDNSVKFLNDNYSSVRIIANKENLGFAGGYNAILSQVESDYFVLLNSDVEVTSGWIEPIIQLMEQDQSIAVTQPKLKDFNNKNCFEYAGAAGGYIDKFGYPFCRGRIFDTLEDDTGQYETSSEIFWASGAALFIRKKCWDETSGFDADFFAHMEEIDLCWRLKNRGYKIMYCPQSVVYHVGGGTLNAESPYKTYLNFRNNLAMLLKNLPSGKVFGVIFIRFWLDFIALLKFMLNGKLKHALAISKAHTAFFKDFSENRKKRQATLLKSNKAGYYNGSIVWAYFVNKKKYFKELDV</sequence>
<reference evidence="6" key="1">
    <citation type="journal article" date="2019" name="Int. J. Syst. Evol. Microbiol.">
        <title>The Global Catalogue of Microorganisms (GCM) 10K type strain sequencing project: providing services to taxonomists for standard genome sequencing and annotation.</title>
        <authorList>
            <consortium name="The Broad Institute Genomics Platform"/>
            <consortium name="The Broad Institute Genome Sequencing Center for Infectious Disease"/>
            <person name="Wu L."/>
            <person name="Ma J."/>
        </authorList>
    </citation>
    <scope>NUCLEOTIDE SEQUENCE [LARGE SCALE GENOMIC DNA]</scope>
    <source>
        <strain evidence="6">KCTC 42217</strain>
    </source>
</reference>
<keyword evidence="3 5" id="KW-0808">Transferase</keyword>
<keyword evidence="6" id="KW-1185">Reference proteome</keyword>
<dbReference type="Pfam" id="PF00535">
    <property type="entry name" value="Glycos_transf_2"/>
    <property type="match status" value="1"/>
</dbReference>
<dbReference type="CDD" id="cd04186">
    <property type="entry name" value="GT_2_like_c"/>
    <property type="match status" value="1"/>
</dbReference>
<accession>A0ABW4ZQ89</accession>
<keyword evidence="2 5" id="KW-0328">Glycosyltransferase</keyword>
<dbReference type="Gene3D" id="3.90.550.10">
    <property type="entry name" value="Spore Coat Polysaccharide Biosynthesis Protein SpsA, Chain A"/>
    <property type="match status" value="1"/>
</dbReference>
<dbReference type="Proteomes" id="UP001597387">
    <property type="component" value="Unassembled WGS sequence"/>
</dbReference>
<dbReference type="EMBL" id="JBHUHZ010000003">
    <property type="protein sequence ID" value="MFD2164299.1"/>
    <property type="molecule type" value="Genomic_DNA"/>
</dbReference>
<evidence type="ECO:0000313" key="6">
    <source>
        <dbReference type="Proteomes" id="UP001597387"/>
    </source>
</evidence>
<gene>
    <name evidence="5" type="ORF">ACFSJU_17955</name>
</gene>
<dbReference type="PANTHER" id="PTHR43179:SF12">
    <property type="entry name" value="GALACTOFURANOSYLTRANSFERASE GLFT2"/>
    <property type="match status" value="1"/>
</dbReference>
<dbReference type="PANTHER" id="PTHR43179">
    <property type="entry name" value="RHAMNOSYLTRANSFERASE WBBL"/>
    <property type="match status" value="1"/>
</dbReference>
<evidence type="ECO:0000256" key="3">
    <source>
        <dbReference type="ARBA" id="ARBA00022679"/>
    </source>
</evidence>
<comment type="similarity">
    <text evidence="1">Belongs to the glycosyltransferase 2 family.</text>
</comment>
<evidence type="ECO:0000256" key="2">
    <source>
        <dbReference type="ARBA" id="ARBA00022676"/>
    </source>
</evidence>
<name>A0ABW4ZQ89_9SPHI</name>
<feature type="domain" description="Glycosyltransferase 2-like" evidence="4">
    <location>
        <begin position="8"/>
        <end position="125"/>
    </location>
</feature>
<evidence type="ECO:0000313" key="5">
    <source>
        <dbReference type="EMBL" id="MFD2164299.1"/>
    </source>
</evidence>
<evidence type="ECO:0000256" key="1">
    <source>
        <dbReference type="ARBA" id="ARBA00006739"/>
    </source>
</evidence>
<organism evidence="5 6">
    <name type="scientific">Paradesertivirga mongoliensis</name>
    <dbReference type="NCBI Taxonomy" id="2100740"/>
    <lineage>
        <taxon>Bacteria</taxon>
        <taxon>Pseudomonadati</taxon>
        <taxon>Bacteroidota</taxon>
        <taxon>Sphingobacteriia</taxon>
        <taxon>Sphingobacteriales</taxon>
        <taxon>Sphingobacteriaceae</taxon>
        <taxon>Paradesertivirga</taxon>
    </lineage>
</organism>